<dbReference type="PATRIC" id="fig|796940.3.peg.1422"/>
<evidence type="ECO:0000256" key="1">
    <source>
        <dbReference type="ARBA" id="ARBA00022801"/>
    </source>
</evidence>
<proteinExistence type="predicted"/>
<dbReference type="Gene3D" id="4.10.80.30">
    <property type="entry name" value="DNA polymerase, domain 6"/>
    <property type="match status" value="1"/>
</dbReference>
<dbReference type="STRING" id="796937.HMPREF9630_00959"/>
<reference evidence="4 5" key="1">
    <citation type="submission" date="2011-08" db="EMBL/GenBank/DDBJ databases">
        <title>The Genome Sequence of Eubacteriaceae bacterium CM5.</title>
        <authorList>
            <consortium name="The Broad Institute Genome Sequencing Platform"/>
            <person name="Earl A."/>
            <person name="Ward D."/>
            <person name="Feldgarden M."/>
            <person name="Gevers D."/>
            <person name="Sizova M."/>
            <person name="Hazen A."/>
            <person name="Epstein S."/>
            <person name="Young S.K."/>
            <person name="Zeng Q."/>
            <person name="Gargeya S."/>
            <person name="Fitzgerald M."/>
            <person name="Haas B."/>
            <person name="Abouelleil A."/>
            <person name="Alvarado L."/>
            <person name="Arachchi H.M."/>
            <person name="Berlin A."/>
            <person name="Brown A."/>
            <person name="Chapman S.B."/>
            <person name="Chen Z."/>
            <person name="Dunbar C."/>
            <person name="Freedman E."/>
            <person name="Gearin G."/>
            <person name="Gellesch M."/>
            <person name="Goldberg J."/>
            <person name="Griggs A."/>
            <person name="Gujja S."/>
            <person name="Heiman D."/>
            <person name="Howarth C."/>
            <person name="Larson L."/>
            <person name="Lui A."/>
            <person name="MacDonald P.J.P."/>
            <person name="Montmayeur A."/>
            <person name="Murphy C."/>
            <person name="Neiman D."/>
            <person name="Pearson M."/>
            <person name="Priest M."/>
            <person name="Roberts A."/>
            <person name="Saif S."/>
            <person name="Shea T."/>
            <person name="Shenoy N."/>
            <person name="Sisk P."/>
            <person name="Stolte C."/>
            <person name="Sykes S."/>
            <person name="Wortman J."/>
            <person name="Nusbaum C."/>
            <person name="Birren B."/>
        </authorList>
    </citation>
    <scope>NUCLEOTIDE SEQUENCE [LARGE SCALE GENOMIC DNA]</scope>
    <source>
        <strain evidence="4 5">CM5</strain>
    </source>
</reference>
<gene>
    <name evidence="4" type="ORF">HMPREF9628_01943</name>
</gene>
<feature type="domain" description="Mannosyl-glycoprotein endo-beta-N-acetylglucosamidase-like" evidence="3">
    <location>
        <begin position="48"/>
        <end position="206"/>
    </location>
</feature>
<evidence type="ECO:0000259" key="3">
    <source>
        <dbReference type="SMART" id="SM00047"/>
    </source>
</evidence>
<keyword evidence="2" id="KW-1133">Transmembrane helix</keyword>
<dbReference type="Pfam" id="PF01832">
    <property type="entry name" value="Glucosaminidase"/>
    <property type="match status" value="1"/>
</dbReference>
<dbReference type="EMBL" id="AFZG01000036">
    <property type="protein sequence ID" value="EHL18891.1"/>
    <property type="molecule type" value="Genomic_DNA"/>
</dbReference>
<accession>G9XDS0</accession>
<keyword evidence="1" id="KW-0378">Hydrolase</keyword>
<evidence type="ECO:0000313" key="4">
    <source>
        <dbReference type="EMBL" id="EHL18891.1"/>
    </source>
</evidence>
<feature type="transmembrane region" description="Helical" evidence="2">
    <location>
        <begin position="20"/>
        <end position="42"/>
    </location>
</feature>
<evidence type="ECO:0000313" key="5">
    <source>
        <dbReference type="Proteomes" id="UP000003379"/>
    </source>
</evidence>
<organism evidence="4 5">
    <name type="scientific">Peptoanaerobacter stomatis</name>
    <dbReference type="NCBI Taxonomy" id="796937"/>
    <lineage>
        <taxon>Bacteria</taxon>
        <taxon>Bacillati</taxon>
        <taxon>Bacillota</taxon>
        <taxon>Clostridia</taxon>
        <taxon>Peptostreptococcales</taxon>
        <taxon>Filifactoraceae</taxon>
        <taxon>Peptoanaerobacter</taxon>
    </lineage>
</organism>
<sequence length="206" mass="23826">MKKGMDKYPKKRKRKSSKIVKSLPIISILLIIASTIIVSTLFKEDFKKIENEISRVLNPNLKFIEDVSVYAKQNYQEYGILPSITIAQAILESDFGRSALSKEYNNYFGIKSINKDEKRVTFSTKEYVNNNQIEIKDAFKVFDSMEDSVKYHGLLIGTAKIYQKVVEAKDYVEAANMLYECGYATDPAYAQKLIEIIEQYKLYEYD</sequence>
<keyword evidence="2" id="KW-0472">Membrane</keyword>
<dbReference type="PANTHER" id="PTHR33308:SF9">
    <property type="entry name" value="PEPTIDOGLYCAN HYDROLASE FLGJ"/>
    <property type="match status" value="1"/>
</dbReference>
<dbReference type="HOGENOM" id="CLU_013771_0_0_9"/>
<dbReference type="InterPro" id="IPR002901">
    <property type="entry name" value="MGlyc_endo_b_GlcNAc-like_dom"/>
</dbReference>
<dbReference type="SMART" id="SM00047">
    <property type="entry name" value="LYZ2"/>
    <property type="match status" value="1"/>
</dbReference>
<dbReference type="GO" id="GO:0004040">
    <property type="term" value="F:amidase activity"/>
    <property type="evidence" value="ECO:0007669"/>
    <property type="project" value="InterPro"/>
</dbReference>
<protein>
    <recommendedName>
        <fullName evidence="3">Mannosyl-glycoprotein endo-beta-N-acetylglucosamidase-like domain-containing protein</fullName>
    </recommendedName>
</protein>
<dbReference type="Proteomes" id="UP000003379">
    <property type="component" value="Unassembled WGS sequence"/>
</dbReference>
<dbReference type="Gene3D" id="1.10.530.10">
    <property type="match status" value="1"/>
</dbReference>
<dbReference type="AlphaFoldDB" id="G9XDS0"/>
<evidence type="ECO:0000256" key="2">
    <source>
        <dbReference type="SAM" id="Phobius"/>
    </source>
</evidence>
<dbReference type="PRINTS" id="PR01002">
    <property type="entry name" value="FLGFLGJ"/>
</dbReference>
<dbReference type="InterPro" id="IPR051056">
    <property type="entry name" value="Glycosyl_Hydrolase_73"/>
</dbReference>
<name>G9XDS0_9FIRM</name>
<dbReference type="PANTHER" id="PTHR33308">
    <property type="entry name" value="PEPTIDOGLYCAN HYDROLASE FLGJ"/>
    <property type="match status" value="1"/>
</dbReference>
<keyword evidence="2" id="KW-0812">Transmembrane</keyword>
<comment type="caution">
    <text evidence="4">The sequence shown here is derived from an EMBL/GenBank/DDBJ whole genome shotgun (WGS) entry which is preliminary data.</text>
</comment>